<evidence type="ECO:0000256" key="1">
    <source>
        <dbReference type="SAM" id="Phobius"/>
    </source>
</evidence>
<evidence type="ECO:0000313" key="3">
    <source>
        <dbReference type="Proteomes" id="UP001500426"/>
    </source>
</evidence>
<reference evidence="3" key="1">
    <citation type="journal article" date="2019" name="Int. J. Syst. Evol. Microbiol.">
        <title>The Global Catalogue of Microorganisms (GCM) 10K type strain sequencing project: providing services to taxonomists for standard genome sequencing and annotation.</title>
        <authorList>
            <consortium name="The Broad Institute Genomics Platform"/>
            <consortium name="The Broad Institute Genome Sequencing Center for Infectious Disease"/>
            <person name="Wu L."/>
            <person name="Ma J."/>
        </authorList>
    </citation>
    <scope>NUCLEOTIDE SEQUENCE [LARGE SCALE GENOMIC DNA]</scope>
    <source>
        <strain evidence="3">JCM 17068</strain>
    </source>
</reference>
<organism evidence="2 3">
    <name type="scientific">Flavobacterium chungnamense</name>
    <dbReference type="NCBI Taxonomy" id="706182"/>
    <lineage>
        <taxon>Bacteria</taxon>
        <taxon>Pseudomonadati</taxon>
        <taxon>Bacteroidota</taxon>
        <taxon>Flavobacteriia</taxon>
        <taxon>Flavobacteriales</taxon>
        <taxon>Flavobacteriaceae</taxon>
        <taxon>Flavobacterium</taxon>
    </lineage>
</organism>
<dbReference type="InterPro" id="IPR048136">
    <property type="entry name" value="STM3941-like"/>
</dbReference>
<keyword evidence="1" id="KW-1133">Transmembrane helix</keyword>
<feature type="transmembrane region" description="Helical" evidence="1">
    <location>
        <begin position="12"/>
        <end position="32"/>
    </location>
</feature>
<gene>
    <name evidence="2" type="ORF">GCM10022388_09110</name>
</gene>
<accession>A0ABP7UKG7</accession>
<keyword evidence="3" id="KW-1185">Reference proteome</keyword>
<name>A0ABP7UKG7_9FLAO</name>
<evidence type="ECO:0000313" key="2">
    <source>
        <dbReference type="EMBL" id="GAA4045863.1"/>
    </source>
</evidence>
<feature type="transmembrane region" description="Helical" evidence="1">
    <location>
        <begin position="240"/>
        <end position="258"/>
    </location>
</feature>
<comment type="caution">
    <text evidence="2">The sequence shown here is derived from an EMBL/GenBank/DDBJ whole genome shotgun (WGS) entry which is preliminary data.</text>
</comment>
<keyword evidence="1" id="KW-0812">Transmembrane</keyword>
<proteinExistence type="predicted"/>
<sequence>MAEIKLYKSSGKGFKIIALSLPFVMIGIWVILREQNGTFDYYMGWFTTLFFGLGVLIGIFTFFDKRVQIIINENGIFDKTLKQGQIEWKHIIEAYPLDISDQKFISIIVNEAFDSETKQYKWVEKLNEIIGAQKLNLNLSQIKVDEIKLSELINKLIHSEKNERSNQIRIFLSNQKLNTTFEFHNYLLYLFILIILIVASLINFTAFMTIIVIMGCSALIAKWYSGTNNKSLIYKWSKIITFLGFMNMIVLLFIFEIYDFTSNKIGIKITNEIEVHKSKFGKYPNEIKSIIEKQDFNLLQSYIVNKIEYNCDGQEYVLELEYLNHNKKEFDKELKEWY</sequence>
<dbReference type="RefSeq" id="WP_345091273.1">
    <property type="nucleotide sequence ID" value="NZ_BAABCS010000006.1"/>
</dbReference>
<keyword evidence="1" id="KW-0472">Membrane</keyword>
<dbReference type="EMBL" id="BAABCS010000006">
    <property type="protein sequence ID" value="GAA4045863.1"/>
    <property type="molecule type" value="Genomic_DNA"/>
</dbReference>
<dbReference type="Proteomes" id="UP001500426">
    <property type="component" value="Unassembled WGS sequence"/>
</dbReference>
<feature type="transmembrane region" description="Helical" evidence="1">
    <location>
        <begin position="44"/>
        <end position="63"/>
    </location>
</feature>
<protein>
    <submittedName>
        <fullName evidence="2">Uncharacterized protein</fullName>
    </submittedName>
</protein>
<feature type="transmembrane region" description="Helical" evidence="1">
    <location>
        <begin position="187"/>
        <end position="220"/>
    </location>
</feature>
<dbReference type="NCBIfam" id="NF041635">
    <property type="entry name" value="STM3941_fam"/>
    <property type="match status" value="1"/>
</dbReference>